<evidence type="ECO:0000256" key="2">
    <source>
        <dbReference type="ARBA" id="ARBA00022692"/>
    </source>
</evidence>
<evidence type="ECO:0000256" key="3">
    <source>
        <dbReference type="ARBA" id="ARBA00022989"/>
    </source>
</evidence>
<accession>A0A0L0NL64</accession>
<dbReference type="InterPro" id="IPR012879">
    <property type="entry name" value="CCDC47"/>
</dbReference>
<dbReference type="GO" id="GO:0016020">
    <property type="term" value="C:membrane"/>
    <property type="evidence" value="ECO:0007669"/>
    <property type="project" value="UniProtKB-SubCell"/>
</dbReference>
<evidence type="ECO:0000256" key="1">
    <source>
        <dbReference type="ARBA" id="ARBA00004167"/>
    </source>
</evidence>
<protein>
    <submittedName>
        <fullName evidence="6">Endoplasmic reticulum membrane protein C2G5.01</fullName>
    </submittedName>
</protein>
<evidence type="ECO:0000313" key="6">
    <source>
        <dbReference type="EMBL" id="KND94753.1"/>
    </source>
</evidence>
<comment type="subcellular location">
    <subcellularLocation>
        <location evidence="1">Membrane</location>
        <topology evidence="1">Single-pass membrane protein</topology>
    </subcellularLocation>
</comment>
<evidence type="ECO:0000256" key="5">
    <source>
        <dbReference type="SAM" id="Phobius"/>
    </source>
</evidence>
<dbReference type="GO" id="GO:0005783">
    <property type="term" value="C:endoplasmic reticulum"/>
    <property type="evidence" value="ECO:0007669"/>
    <property type="project" value="InterPro"/>
</dbReference>
<keyword evidence="7" id="KW-1185">Reference proteome</keyword>
<keyword evidence="2 5" id="KW-0812">Transmembrane</keyword>
<dbReference type="STRING" id="1163406.A0A0L0NL64"/>
<name>A0A0L0NL64_TOLOC</name>
<comment type="caution">
    <text evidence="6">The sequence shown here is derived from an EMBL/GenBank/DDBJ whole genome shotgun (WGS) entry which is preliminary data.</text>
</comment>
<dbReference type="PANTHER" id="PTHR12883:SF0">
    <property type="entry name" value="PAT COMPLEX SUBUNIT CCDC47"/>
    <property type="match status" value="1"/>
</dbReference>
<gene>
    <name evidence="6" type="ORF">TOPH_00559</name>
</gene>
<organism evidence="6 7">
    <name type="scientific">Tolypocladium ophioglossoides (strain CBS 100239)</name>
    <name type="common">Snaketongue truffleclub</name>
    <name type="synonym">Elaphocordyceps ophioglossoides</name>
    <dbReference type="NCBI Taxonomy" id="1163406"/>
    <lineage>
        <taxon>Eukaryota</taxon>
        <taxon>Fungi</taxon>
        <taxon>Dikarya</taxon>
        <taxon>Ascomycota</taxon>
        <taxon>Pezizomycotina</taxon>
        <taxon>Sordariomycetes</taxon>
        <taxon>Hypocreomycetidae</taxon>
        <taxon>Hypocreales</taxon>
        <taxon>Ophiocordycipitaceae</taxon>
        <taxon>Tolypocladium</taxon>
    </lineage>
</organism>
<dbReference type="GO" id="GO:0005509">
    <property type="term" value="F:calcium ion binding"/>
    <property type="evidence" value="ECO:0007669"/>
    <property type="project" value="InterPro"/>
</dbReference>
<evidence type="ECO:0000256" key="4">
    <source>
        <dbReference type="ARBA" id="ARBA00023136"/>
    </source>
</evidence>
<feature type="transmembrane region" description="Helical" evidence="5">
    <location>
        <begin position="122"/>
        <end position="141"/>
    </location>
</feature>
<dbReference type="AlphaFoldDB" id="A0A0L0NL64"/>
<sequence>REARPTPHAATSAKHQSKFPRCCWLSDSIPTSPSPRPLTTAAVMADLLKNVFGGAKPAQPAVKKADSDFADFAGAPEPVPEPAPGAATLAGTAAAPAATGVPWTKWYNVHERHSLSEFRVEGLILAVSAFIFLFHILGARANRSRARAWIRAHAPVLKSEFALVGFGGAPTMDADVSPDALLKEKSLFEFSTYASGRQNTAFMDINITLAKRFNPIMSVIETGLSYFTDMFAAPSDTLEAFLYPFDGKENLTVPSVPGSAEIRAAKDAKSTYEGFVWAVVNKDCMQKLREDRYDVTLTSTKDHPKLPNWLSIMSENSEITNTLLTPELMAAVVAAGDVFEYLIITDQPAEKPKTLDDTNPRKRLFLKYRLPSDGSYGNLLPLFSYFLRLPDILVQSAQFRLEVMKKVRATREAMAAQIKKAFEEERIEERLYEKEKARKAKRDAELKGLDAKAQKKYLEKEKEKELRKSQKKMTQRA</sequence>
<dbReference type="Proteomes" id="UP000036947">
    <property type="component" value="Unassembled WGS sequence"/>
</dbReference>
<dbReference type="OrthoDB" id="10039147at2759"/>
<feature type="non-terminal residue" evidence="6">
    <location>
        <position position="1"/>
    </location>
</feature>
<dbReference type="PANTHER" id="PTHR12883">
    <property type="entry name" value="ADIPOCYTE-SPECIFIC PROTEIN 4-RELATED"/>
    <property type="match status" value="1"/>
</dbReference>
<dbReference type="Pfam" id="PF07946">
    <property type="entry name" value="CCDC47"/>
    <property type="match status" value="1"/>
</dbReference>
<dbReference type="GO" id="GO:0032469">
    <property type="term" value="P:endoplasmic reticulum calcium ion homeostasis"/>
    <property type="evidence" value="ECO:0007669"/>
    <property type="project" value="InterPro"/>
</dbReference>
<dbReference type="CDD" id="cd22249">
    <property type="entry name" value="UDM1_RNF168_RNF169-like"/>
    <property type="match status" value="1"/>
</dbReference>
<evidence type="ECO:0000313" key="7">
    <source>
        <dbReference type="Proteomes" id="UP000036947"/>
    </source>
</evidence>
<reference evidence="6 7" key="1">
    <citation type="journal article" date="2015" name="BMC Genomics">
        <title>The genome of the truffle-parasite Tolypocladium ophioglossoides and the evolution of antifungal peptaibiotics.</title>
        <authorList>
            <person name="Quandt C.A."/>
            <person name="Bushley K.E."/>
            <person name="Spatafora J.W."/>
        </authorList>
    </citation>
    <scope>NUCLEOTIDE SEQUENCE [LARGE SCALE GENOMIC DNA]</scope>
    <source>
        <strain evidence="6 7">CBS 100239</strain>
    </source>
</reference>
<dbReference type="EMBL" id="LFRF01000001">
    <property type="protein sequence ID" value="KND94753.1"/>
    <property type="molecule type" value="Genomic_DNA"/>
</dbReference>
<keyword evidence="4 5" id="KW-0472">Membrane</keyword>
<proteinExistence type="predicted"/>
<keyword evidence="3 5" id="KW-1133">Transmembrane helix</keyword>